<keyword evidence="3" id="KW-1185">Reference proteome</keyword>
<dbReference type="EMBL" id="WTPW01002140">
    <property type="protein sequence ID" value="KAF0395537.1"/>
    <property type="molecule type" value="Genomic_DNA"/>
</dbReference>
<evidence type="ECO:0000313" key="3">
    <source>
        <dbReference type="Proteomes" id="UP000439903"/>
    </source>
</evidence>
<proteinExistence type="predicted"/>
<reference evidence="2 3" key="1">
    <citation type="journal article" date="2019" name="Environ. Microbiol.">
        <title>At the nexus of three kingdoms: the genome of the mycorrhizal fungus Gigaspora margarita provides insights into plant, endobacterial and fungal interactions.</title>
        <authorList>
            <person name="Venice F."/>
            <person name="Ghignone S."/>
            <person name="Salvioli di Fossalunga A."/>
            <person name="Amselem J."/>
            <person name="Novero M."/>
            <person name="Xianan X."/>
            <person name="Sedzielewska Toro K."/>
            <person name="Morin E."/>
            <person name="Lipzen A."/>
            <person name="Grigoriev I.V."/>
            <person name="Henrissat B."/>
            <person name="Martin F.M."/>
            <person name="Bonfante P."/>
        </authorList>
    </citation>
    <scope>NUCLEOTIDE SEQUENCE [LARGE SCALE GENOMIC DNA]</scope>
    <source>
        <strain evidence="2 3">BEG34</strain>
    </source>
</reference>
<feature type="compositionally biased region" description="Basic and acidic residues" evidence="1">
    <location>
        <begin position="62"/>
        <end position="73"/>
    </location>
</feature>
<dbReference type="AlphaFoldDB" id="A0A8H3X3U9"/>
<feature type="region of interest" description="Disordered" evidence="1">
    <location>
        <begin position="45"/>
        <end position="73"/>
    </location>
</feature>
<feature type="compositionally biased region" description="Basic and acidic residues" evidence="1">
    <location>
        <begin position="45"/>
        <end position="55"/>
    </location>
</feature>
<gene>
    <name evidence="2" type="ORF">F8M41_010223</name>
</gene>
<accession>A0A8H3X3U9</accession>
<evidence type="ECO:0000313" key="2">
    <source>
        <dbReference type="EMBL" id="KAF0395537.1"/>
    </source>
</evidence>
<organism evidence="2 3">
    <name type="scientific">Gigaspora margarita</name>
    <dbReference type="NCBI Taxonomy" id="4874"/>
    <lineage>
        <taxon>Eukaryota</taxon>
        <taxon>Fungi</taxon>
        <taxon>Fungi incertae sedis</taxon>
        <taxon>Mucoromycota</taxon>
        <taxon>Glomeromycotina</taxon>
        <taxon>Glomeromycetes</taxon>
        <taxon>Diversisporales</taxon>
        <taxon>Gigasporaceae</taxon>
        <taxon>Gigaspora</taxon>
    </lineage>
</organism>
<sequence>MPNLPQDNYDIQLTASEKLINEEVKNLIKIIRDLRKENQRLKKKVQEFEEEREREQEEEERERETFDRQDERDYIIVID</sequence>
<evidence type="ECO:0000256" key="1">
    <source>
        <dbReference type="SAM" id="MobiDB-lite"/>
    </source>
</evidence>
<name>A0A8H3X3U9_GIGMA</name>
<dbReference type="Proteomes" id="UP000439903">
    <property type="component" value="Unassembled WGS sequence"/>
</dbReference>
<comment type="caution">
    <text evidence="2">The sequence shown here is derived from an EMBL/GenBank/DDBJ whole genome shotgun (WGS) entry which is preliminary data.</text>
</comment>
<protein>
    <submittedName>
        <fullName evidence="2">Uncharacterized protein</fullName>
    </submittedName>
</protein>